<dbReference type="InterPro" id="IPR013785">
    <property type="entry name" value="Aldolase_TIM"/>
</dbReference>
<dbReference type="InterPro" id="IPR021858">
    <property type="entry name" value="Fun_TF"/>
</dbReference>
<dbReference type="Pfam" id="PF00172">
    <property type="entry name" value="Zn_clus"/>
    <property type="match status" value="1"/>
</dbReference>
<dbReference type="Gene3D" id="4.10.240.10">
    <property type="entry name" value="Zn(2)-C6 fungal-type DNA-binding domain"/>
    <property type="match status" value="1"/>
</dbReference>
<accession>A0AAD9ANQ0</accession>
<evidence type="ECO:0000313" key="5">
    <source>
        <dbReference type="EMBL" id="KAK1851621.1"/>
    </source>
</evidence>
<dbReference type="CDD" id="cd12148">
    <property type="entry name" value="fungal_TF_MHR"/>
    <property type="match status" value="1"/>
</dbReference>
<dbReference type="Pfam" id="PF01116">
    <property type="entry name" value="F_bP_aldolase"/>
    <property type="match status" value="1"/>
</dbReference>
<protein>
    <submittedName>
        <fullName evidence="5">Zn(II)2Cys6 transcription factor</fullName>
    </submittedName>
</protein>
<dbReference type="EMBL" id="JAQOWY010000092">
    <property type="protein sequence ID" value="KAK1851621.1"/>
    <property type="molecule type" value="Genomic_DNA"/>
</dbReference>
<dbReference type="SUPFAM" id="SSF51569">
    <property type="entry name" value="Aldolase"/>
    <property type="match status" value="1"/>
</dbReference>
<name>A0AAD9ANQ0_9PEZI</name>
<feature type="region of interest" description="Disordered" evidence="3">
    <location>
        <begin position="60"/>
        <end position="116"/>
    </location>
</feature>
<gene>
    <name evidence="5" type="ORF">CCHR01_05723</name>
</gene>
<keyword evidence="6" id="KW-1185">Reference proteome</keyword>
<dbReference type="AlphaFoldDB" id="A0AAD9ANQ0"/>
<comment type="subcellular location">
    <subcellularLocation>
        <location evidence="1">Nucleus</location>
    </subcellularLocation>
</comment>
<dbReference type="PROSITE" id="PS00463">
    <property type="entry name" value="ZN2_CY6_FUNGAL_1"/>
    <property type="match status" value="1"/>
</dbReference>
<evidence type="ECO:0000256" key="1">
    <source>
        <dbReference type="ARBA" id="ARBA00004123"/>
    </source>
</evidence>
<dbReference type="InterPro" id="IPR036864">
    <property type="entry name" value="Zn2-C6_fun-type_DNA-bd_sf"/>
</dbReference>
<organism evidence="5 6">
    <name type="scientific">Colletotrichum chrysophilum</name>
    <dbReference type="NCBI Taxonomy" id="1836956"/>
    <lineage>
        <taxon>Eukaryota</taxon>
        <taxon>Fungi</taxon>
        <taxon>Dikarya</taxon>
        <taxon>Ascomycota</taxon>
        <taxon>Pezizomycotina</taxon>
        <taxon>Sordariomycetes</taxon>
        <taxon>Hypocreomycetidae</taxon>
        <taxon>Glomerellales</taxon>
        <taxon>Glomerellaceae</taxon>
        <taxon>Colletotrichum</taxon>
        <taxon>Colletotrichum gloeosporioides species complex</taxon>
    </lineage>
</organism>
<dbReference type="PROSITE" id="PS50048">
    <property type="entry name" value="ZN2_CY6_FUNGAL_2"/>
    <property type="match status" value="1"/>
</dbReference>
<proteinExistence type="predicted"/>
<reference evidence="5" key="1">
    <citation type="submission" date="2023-01" db="EMBL/GenBank/DDBJ databases">
        <title>Colletotrichum chrysophilum M932 genome sequence.</title>
        <authorList>
            <person name="Baroncelli R."/>
        </authorList>
    </citation>
    <scope>NUCLEOTIDE SEQUENCE</scope>
    <source>
        <strain evidence="5">M932</strain>
    </source>
</reference>
<feature type="compositionally biased region" description="Polar residues" evidence="3">
    <location>
        <begin position="84"/>
        <end position="105"/>
    </location>
</feature>
<dbReference type="SUPFAM" id="SSF57701">
    <property type="entry name" value="Zn2/Cys6 DNA-binding domain"/>
    <property type="match status" value="1"/>
</dbReference>
<dbReference type="PANTHER" id="PTHR37534">
    <property type="entry name" value="TRANSCRIPTIONAL ACTIVATOR PROTEIN UGA3"/>
    <property type="match status" value="1"/>
</dbReference>
<dbReference type="GO" id="GO:0005975">
    <property type="term" value="P:carbohydrate metabolic process"/>
    <property type="evidence" value="ECO:0007669"/>
    <property type="project" value="InterPro"/>
</dbReference>
<keyword evidence="2" id="KW-0539">Nucleus</keyword>
<dbReference type="Gene3D" id="3.20.20.70">
    <property type="entry name" value="Aldolase class I"/>
    <property type="match status" value="1"/>
</dbReference>
<dbReference type="InterPro" id="IPR000771">
    <property type="entry name" value="FBA_II"/>
</dbReference>
<evidence type="ECO:0000256" key="2">
    <source>
        <dbReference type="ARBA" id="ARBA00023242"/>
    </source>
</evidence>
<evidence type="ECO:0000259" key="4">
    <source>
        <dbReference type="PROSITE" id="PS50048"/>
    </source>
</evidence>
<dbReference type="GO" id="GO:0005634">
    <property type="term" value="C:nucleus"/>
    <property type="evidence" value="ECO:0007669"/>
    <property type="project" value="UniProtKB-SubCell"/>
</dbReference>
<dbReference type="GO" id="GO:0008270">
    <property type="term" value="F:zinc ion binding"/>
    <property type="evidence" value="ECO:0007669"/>
    <property type="project" value="InterPro"/>
</dbReference>
<dbReference type="GO" id="GO:0000976">
    <property type="term" value="F:transcription cis-regulatory region binding"/>
    <property type="evidence" value="ECO:0007669"/>
    <property type="project" value="TreeGrafter"/>
</dbReference>
<dbReference type="PANTHER" id="PTHR37534:SF3">
    <property type="entry name" value="ZN(II)2CYS6 TRANSCRIPTION FACTOR (EUROFUNG)"/>
    <property type="match status" value="1"/>
</dbReference>
<dbReference type="SMART" id="SM00066">
    <property type="entry name" value="GAL4"/>
    <property type="match status" value="1"/>
</dbReference>
<feature type="region of interest" description="Disordered" evidence="3">
    <location>
        <begin position="240"/>
        <end position="260"/>
    </location>
</feature>
<evidence type="ECO:0000256" key="3">
    <source>
        <dbReference type="SAM" id="MobiDB-lite"/>
    </source>
</evidence>
<dbReference type="GO" id="GO:0000981">
    <property type="term" value="F:DNA-binding transcription factor activity, RNA polymerase II-specific"/>
    <property type="evidence" value="ECO:0007669"/>
    <property type="project" value="InterPro"/>
</dbReference>
<dbReference type="GO" id="GO:0016832">
    <property type="term" value="F:aldehyde-lyase activity"/>
    <property type="evidence" value="ECO:0007669"/>
    <property type="project" value="InterPro"/>
</dbReference>
<dbReference type="CDD" id="cd00067">
    <property type="entry name" value="GAL4"/>
    <property type="match status" value="1"/>
</dbReference>
<sequence>MVIEEEGTKRYFTRGRLTRGRGLRNTTGCATCRRRHVKCDEKKPTCGGCERTKHICIYAPRRPPNRKHTGSPGEVAHTQHESDAAQQESSLPPRSISPGQQSPEPQETPPAVNDEEPISAPVVSWDAQPQLNIPTTSPDTTLSVGAQDETSPAFHVNETPNAQAGCPEHLPETGCTGITPHKSATTSSSYGANLENATAVWVDLLLQDAAMQEFDFTSFNVDQESVDIFGSSVVQSPAVRKAQPRVSSDGLSPTPCTSNSYLMERTPRLNDYQQFEKQNWYSTSPIHISSHEHVIFQNFVRHIGMWMDFFDPRRPFGTQVPQLAMHNVGLMNAVLALSARHLSLSSKVGEKDHQDLNEALKYYYKTLHYIQEAMQYDTYKTSLELLATSSIISAYEMLDGSRQDWERHLKGVHWIQRSQTIHGDSGGLKQAVWWTWLCQDVWAAFREKRRPFTFWRPVKTLDELDPYQLAARSVYFFAQVVAFCSKEDTEAAKNDPIARVAAADALKDQLENWRRHLTAEFQPLPYSGSVDDVFEPIWIHPPACVLGGLEQYTQQRKRLMECVKKHYPSSNVYTHIMAVPTNWKDNNRHLQILRNAEKGRYGVIAAIAYNLEQIYGLVAAAEQAQSPLILQFFPWAVTYADGLLVRTAKESIRRASVPISIHLDHAQDEKIIKHAADNLPFDSIMVDMSHYEKEENLEKTATWVKYCHERGIATEAEPGRIEGAEDGVMDTAGLEASKTTPEEVDQFIATGVDALAPAFGNVHGEYSKQGPQLDFDRYAAALVNLVCF</sequence>
<feature type="domain" description="Zn(2)-C6 fungal-type" evidence="4">
    <location>
        <begin position="28"/>
        <end position="58"/>
    </location>
</feature>
<comment type="caution">
    <text evidence="5">The sequence shown here is derived from an EMBL/GenBank/DDBJ whole genome shotgun (WGS) entry which is preliminary data.</text>
</comment>
<feature type="compositionally biased region" description="Polar residues" evidence="3">
    <location>
        <begin position="245"/>
        <end position="260"/>
    </location>
</feature>
<dbReference type="InterPro" id="IPR001138">
    <property type="entry name" value="Zn2Cys6_DnaBD"/>
</dbReference>
<dbReference type="Pfam" id="PF11951">
    <property type="entry name" value="Fungal_trans_2"/>
    <property type="match status" value="1"/>
</dbReference>
<dbReference type="Proteomes" id="UP001243330">
    <property type="component" value="Unassembled WGS sequence"/>
</dbReference>
<evidence type="ECO:0000313" key="6">
    <source>
        <dbReference type="Proteomes" id="UP001243330"/>
    </source>
</evidence>
<dbReference type="GO" id="GO:0045944">
    <property type="term" value="P:positive regulation of transcription by RNA polymerase II"/>
    <property type="evidence" value="ECO:0007669"/>
    <property type="project" value="TreeGrafter"/>
</dbReference>